<dbReference type="Proteomes" id="UP000309259">
    <property type="component" value="Unassembled WGS sequence"/>
</dbReference>
<comment type="caution">
    <text evidence="1">The sequence shown here is derived from an EMBL/GenBank/DDBJ whole genome shotgun (WGS) entry which is preliminary data.</text>
</comment>
<dbReference type="AlphaFoldDB" id="A0A2I5KGE9"/>
<evidence type="ECO:0000313" key="1">
    <source>
        <dbReference type="EMBL" id="TII01705.1"/>
    </source>
</evidence>
<dbReference type="InterPro" id="IPR031616">
    <property type="entry name" value="BsrE-like"/>
</dbReference>
<evidence type="ECO:0000313" key="2">
    <source>
        <dbReference type="Proteomes" id="UP000309259"/>
    </source>
</evidence>
<dbReference type="Pfam" id="PF16935">
    <property type="entry name" value="Hol_Tox"/>
    <property type="match status" value="1"/>
</dbReference>
<dbReference type="EMBL" id="SSXL01000022">
    <property type="protein sequence ID" value="TII01705.1"/>
    <property type="molecule type" value="Genomic_DNA"/>
</dbReference>
<name>A0A2I5KGE9_STRSU</name>
<gene>
    <name evidence="1" type="ORF">FAJ35_06830</name>
</gene>
<reference evidence="1 2" key="1">
    <citation type="submission" date="2019-04" db="EMBL/GenBank/DDBJ databases">
        <title>Genome analysis of Streptococcus suis strain WUSS327.</title>
        <authorList>
            <person name="Chen H."/>
            <person name="Gao X."/>
            <person name="Wu Z."/>
        </authorList>
    </citation>
    <scope>NUCLEOTIDE SEQUENCE [LARGE SCALE GENOMIC DNA]</scope>
    <source>
        <strain evidence="1 2">WUSS327</strain>
    </source>
</reference>
<proteinExistence type="predicted"/>
<sequence>MEISPKSYRKGEQMSLTDVLMVMIAFGGFILNLINLVIIIYKTFADKK</sequence>
<protein>
    <submittedName>
        <fullName evidence="1">Putative holin-like toxin</fullName>
    </submittedName>
</protein>
<organism evidence="1 2">
    <name type="scientific">Streptococcus suis</name>
    <dbReference type="NCBI Taxonomy" id="1307"/>
    <lineage>
        <taxon>Bacteria</taxon>
        <taxon>Bacillati</taxon>
        <taxon>Bacillota</taxon>
        <taxon>Bacilli</taxon>
        <taxon>Lactobacillales</taxon>
        <taxon>Streptococcaceae</taxon>
        <taxon>Streptococcus</taxon>
    </lineage>
</organism>
<accession>A0A2I5KGE9</accession>
<dbReference type="RefSeq" id="WP_002940481.1">
    <property type="nucleotide sequence ID" value="NZ_CEDY01000227.1"/>
</dbReference>